<accession>A0A2V5HKA3</accession>
<sequence length="72" mass="8248">MRRDVVRVGLRQAKRALTWLQTCHQLMLTERALEASILVRKDLMLDSIVKGVILLIWFPAAFISADVRTEIA</sequence>
<gene>
    <name evidence="1" type="ORF">BO99DRAFT_127974</name>
</gene>
<reference evidence="1 2" key="1">
    <citation type="submission" date="2018-02" db="EMBL/GenBank/DDBJ databases">
        <title>The genomes of Aspergillus section Nigri reveals drivers in fungal speciation.</title>
        <authorList>
            <consortium name="DOE Joint Genome Institute"/>
            <person name="Vesth T.C."/>
            <person name="Nybo J."/>
            <person name="Theobald S."/>
            <person name="Brandl J."/>
            <person name="Frisvad J.C."/>
            <person name="Nielsen K.F."/>
            <person name="Lyhne E.K."/>
            <person name="Kogle M.E."/>
            <person name="Kuo A."/>
            <person name="Riley R."/>
            <person name="Clum A."/>
            <person name="Nolan M."/>
            <person name="Lipzen A."/>
            <person name="Salamov A."/>
            <person name="Henrissat B."/>
            <person name="Wiebenga A."/>
            <person name="De vries R.P."/>
            <person name="Grigoriev I.V."/>
            <person name="Mortensen U.H."/>
            <person name="Andersen M.R."/>
            <person name="Baker S.E."/>
        </authorList>
    </citation>
    <scope>NUCLEOTIDE SEQUENCE [LARGE SCALE GENOMIC DNA]</scope>
    <source>
        <strain evidence="1 2">CBS 115571</strain>
    </source>
</reference>
<proteinExistence type="predicted"/>
<evidence type="ECO:0000313" key="1">
    <source>
        <dbReference type="EMBL" id="PYI24161.1"/>
    </source>
</evidence>
<organism evidence="1 2">
    <name type="scientific">Aspergillus violaceofuscus (strain CBS 115571)</name>
    <dbReference type="NCBI Taxonomy" id="1450538"/>
    <lineage>
        <taxon>Eukaryota</taxon>
        <taxon>Fungi</taxon>
        <taxon>Dikarya</taxon>
        <taxon>Ascomycota</taxon>
        <taxon>Pezizomycotina</taxon>
        <taxon>Eurotiomycetes</taxon>
        <taxon>Eurotiomycetidae</taxon>
        <taxon>Eurotiales</taxon>
        <taxon>Aspergillaceae</taxon>
        <taxon>Aspergillus</taxon>
    </lineage>
</organism>
<name>A0A2V5HKA3_ASPV1</name>
<evidence type="ECO:0000313" key="2">
    <source>
        <dbReference type="Proteomes" id="UP000249829"/>
    </source>
</evidence>
<dbReference type="AlphaFoldDB" id="A0A2V5HKA3"/>
<protein>
    <submittedName>
        <fullName evidence="1">Uncharacterized protein</fullName>
    </submittedName>
</protein>
<dbReference type="Proteomes" id="UP000249829">
    <property type="component" value="Unassembled WGS sequence"/>
</dbReference>
<keyword evidence="2" id="KW-1185">Reference proteome</keyword>
<dbReference type="EMBL" id="KZ825103">
    <property type="protein sequence ID" value="PYI24161.1"/>
    <property type="molecule type" value="Genomic_DNA"/>
</dbReference>